<organism evidence="1">
    <name type="scientific">marine metagenome</name>
    <dbReference type="NCBI Taxonomy" id="408172"/>
    <lineage>
        <taxon>unclassified sequences</taxon>
        <taxon>metagenomes</taxon>
        <taxon>ecological metagenomes</taxon>
    </lineage>
</organism>
<gene>
    <name evidence="1" type="ORF">METZ01_LOCUS298831</name>
</gene>
<dbReference type="InterPro" id="IPR015943">
    <property type="entry name" value="WD40/YVTN_repeat-like_dom_sf"/>
</dbReference>
<dbReference type="PANTHER" id="PTHR35340">
    <property type="entry name" value="PQQ ENZYME REPEAT PROTEIN-RELATED"/>
    <property type="match status" value="1"/>
</dbReference>
<dbReference type="InterPro" id="IPR053143">
    <property type="entry name" value="Arylsulfate_ST"/>
</dbReference>
<dbReference type="SUPFAM" id="SSF63829">
    <property type="entry name" value="Calcium-dependent phosphotriesterase"/>
    <property type="match status" value="1"/>
</dbReference>
<evidence type="ECO:0008006" key="2">
    <source>
        <dbReference type="Google" id="ProtNLM"/>
    </source>
</evidence>
<evidence type="ECO:0000313" key="1">
    <source>
        <dbReference type="EMBL" id="SVC45977.1"/>
    </source>
</evidence>
<dbReference type="PANTHER" id="PTHR35340:SF5">
    <property type="entry name" value="ASST-DOMAIN-CONTAINING PROTEIN"/>
    <property type="match status" value="1"/>
</dbReference>
<dbReference type="InterPro" id="IPR010262">
    <property type="entry name" value="Arylsulfotransferase_bact"/>
</dbReference>
<dbReference type="Gene3D" id="2.130.10.10">
    <property type="entry name" value="YVTN repeat-like/Quinoprotein amine dehydrogenase"/>
    <property type="match status" value="1"/>
</dbReference>
<name>A0A382ME17_9ZZZZ</name>
<feature type="non-terminal residue" evidence="1">
    <location>
        <position position="351"/>
    </location>
</feature>
<dbReference type="GO" id="GO:0004062">
    <property type="term" value="F:aryl sulfotransferase activity"/>
    <property type="evidence" value="ECO:0007669"/>
    <property type="project" value="InterPro"/>
</dbReference>
<protein>
    <recommendedName>
        <fullName evidence="2">Aryl sulfotransferase</fullName>
    </recommendedName>
</protein>
<reference evidence="1" key="1">
    <citation type="submission" date="2018-05" db="EMBL/GenBank/DDBJ databases">
        <authorList>
            <person name="Lanie J.A."/>
            <person name="Ng W.-L."/>
            <person name="Kazmierczak K.M."/>
            <person name="Andrzejewski T.M."/>
            <person name="Davidsen T.M."/>
            <person name="Wayne K.J."/>
            <person name="Tettelin H."/>
            <person name="Glass J.I."/>
            <person name="Rusch D."/>
            <person name="Podicherti R."/>
            <person name="Tsui H.-C.T."/>
            <person name="Winkler M.E."/>
        </authorList>
    </citation>
    <scope>NUCLEOTIDE SEQUENCE</scope>
</reference>
<dbReference type="Pfam" id="PF05935">
    <property type="entry name" value="Arylsulfotrans"/>
    <property type="match status" value="1"/>
</dbReference>
<dbReference type="AlphaFoldDB" id="A0A382ME17"/>
<proteinExistence type="predicted"/>
<sequence length="351" mass="39150">MGWSSHHPTGLIHYSPQNSYRGYTLLVTNSGFDARLIDMEGRICHTWHCDEGISYGYLLDNGNLLLRTGPAAEETSFLNRPERSLVPGGGRTVAGAVLELDWDSNVVWEYRYPFLHHDFQRLPNGNTLVLVWKSMPEELAASVKGGYEAGSEKGQMLGDAVMEVTRGGEIVDEWRSWEHLSPEEDTICFLEGRKEWTHQNCLNVTRDGSLLVSFRQTDTVGIVDRSTGEFSWKWGPGDISHQHNPTFLDNGHVLLFDNGPHRRGVCHSRIVEIDPVDNQIAWEYRGDPPISFFSYHISGADRLPNGNTLICEGAPGRIFEVTPTKDIVWEYISPFVGKSGDGVGGTASGFA</sequence>
<dbReference type="EMBL" id="UINC01092416">
    <property type="protein sequence ID" value="SVC45977.1"/>
    <property type="molecule type" value="Genomic_DNA"/>
</dbReference>
<accession>A0A382ME17</accession>